<name>A0A1X0XL98_9BACT</name>
<evidence type="ECO:0000313" key="1">
    <source>
        <dbReference type="EMBL" id="ORJ53669.1"/>
    </source>
</evidence>
<evidence type="ECO:0000313" key="2">
    <source>
        <dbReference type="Proteomes" id="UP000193136"/>
    </source>
</evidence>
<protein>
    <submittedName>
        <fullName evidence="1">Uncharacterized protein</fullName>
    </submittedName>
</protein>
<reference evidence="1 2" key="1">
    <citation type="submission" date="2017-03" db="EMBL/GenBank/DDBJ databases">
        <title>Genome sequence of Geothermobacter sp. EPR-M, Deep-Sea Iron Reducer.</title>
        <authorList>
            <person name="Tully B."/>
            <person name="Savalia P."/>
            <person name="Abuyen K."/>
            <person name="Baughan C."/>
            <person name="Romero E."/>
            <person name="Ronkowski C."/>
            <person name="Torres B."/>
            <person name="Tremblay J."/>
            <person name="Trujillo A."/>
            <person name="Tyler M."/>
            <person name="Perez-Rodriguez I."/>
            <person name="Amend J."/>
        </authorList>
    </citation>
    <scope>NUCLEOTIDE SEQUENCE [LARGE SCALE GENOMIC DNA]</scope>
    <source>
        <strain evidence="1 2">EPR-M</strain>
    </source>
</reference>
<organism evidence="1 2">
    <name type="scientific">Geothermobacter hydrogeniphilus</name>
    <dbReference type="NCBI Taxonomy" id="1969733"/>
    <lineage>
        <taxon>Bacteria</taxon>
        <taxon>Pseudomonadati</taxon>
        <taxon>Thermodesulfobacteriota</taxon>
        <taxon>Desulfuromonadia</taxon>
        <taxon>Desulfuromonadales</taxon>
        <taxon>Geothermobacteraceae</taxon>
        <taxon>Geothermobacter</taxon>
    </lineage>
</organism>
<dbReference type="Proteomes" id="UP000193136">
    <property type="component" value="Unassembled WGS sequence"/>
</dbReference>
<sequence length="76" mass="8329">MEAGLDDQVRQTIGRTEGHLVARAASFLLLADSRASFAIEGECPPRSRLERRGRAVVQQIVQDAFEGFSENSLPSN</sequence>
<dbReference type="OrthoDB" id="9813719at2"/>
<proteinExistence type="predicted"/>
<dbReference type="EMBL" id="NAAD01000037">
    <property type="protein sequence ID" value="ORJ53669.1"/>
    <property type="molecule type" value="Genomic_DNA"/>
</dbReference>
<keyword evidence="2" id="KW-1185">Reference proteome</keyword>
<comment type="caution">
    <text evidence="1">The sequence shown here is derived from an EMBL/GenBank/DDBJ whole genome shotgun (WGS) entry which is preliminary data.</text>
</comment>
<gene>
    <name evidence="1" type="ORF">B5V00_16340</name>
</gene>
<dbReference type="RefSeq" id="WP_085011878.1">
    <property type="nucleotide sequence ID" value="NZ_NAAD01000037.1"/>
</dbReference>
<accession>A0A1X0XL98</accession>
<dbReference type="STRING" id="1969733.B5V00_16340"/>
<dbReference type="AlphaFoldDB" id="A0A1X0XL98"/>